<protein>
    <recommendedName>
        <fullName evidence="4">SOUL heme-binding protein</fullName>
    </recommendedName>
</protein>
<dbReference type="PANTHER" id="PTHR11220">
    <property type="entry name" value="HEME-BINDING PROTEIN-RELATED"/>
    <property type="match status" value="1"/>
</dbReference>
<evidence type="ECO:0000256" key="1">
    <source>
        <dbReference type="SAM" id="Phobius"/>
    </source>
</evidence>
<dbReference type="EMBL" id="JAVDQI010000010">
    <property type="protein sequence ID" value="MDR6223674.1"/>
    <property type="molecule type" value="Genomic_DNA"/>
</dbReference>
<evidence type="ECO:0000313" key="2">
    <source>
        <dbReference type="EMBL" id="MDR6223674.1"/>
    </source>
</evidence>
<reference evidence="2 3" key="1">
    <citation type="submission" date="2023-07" db="EMBL/GenBank/DDBJ databases">
        <title>Genomic Encyclopedia of Type Strains, Phase IV (KMG-IV): sequencing the most valuable type-strain genomes for metagenomic binning, comparative biology and taxonomic classification.</title>
        <authorList>
            <person name="Goeker M."/>
        </authorList>
    </citation>
    <scope>NUCLEOTIDE SEQUENCE [LARGE SCALE GENOMIC DNA]</scope>
    <source>
        <strain evidence="2 3">DSM 17273</strain>
    </source>
</reference>
<evidence type="ECO:0000313" key="3">
    <source>
        <dbReference type="Proteomes" id="UP001185015"/>
    </source>
</evidence>
<comment type="caution">
    <text evidence="2">The sequence shown here is derived from an EMBL/GenBank/DDBJ whole genome shotgun (WGS) entry which is preliminary data.</text>
</comment>
<dbReference type="InterPro" id="IPR011256">
    <property type="entry name" value="Reg_factor_effector_dom_sf"/>
</dbReference>
<name>A0AA90U1V4_9EURY</name>
<keyword evidence="3" id="KW-1185">Reference proteome</keyword>
<sequence>MKQMGALFVIAVLILVLVAIWFLVGVKVSMSTEQLNYTVIEELGDGVEIRQYDRSTFISADAKDSNSGFRTLSGYIFGKNKNDVKIAMTAPVISQQEEHVLHMSFILPEGYGVDNAPHPLDEAISIHNVSPRKLAVIRFSGYVTDNKIGSRRLILEKKLSEHGLSTKGEFFLMRYNPPWVPPMIMRNEIAVEVE</sequence>
<organism evidence="2 3">
    <name type="scientific">Methanococcoides alaskense</name>
    <dbReference type="NCBI Taxonomy" id="325778"/>
    <lineage>
        <taxon>Archaea</taxon>
        <taxon>Methanobacteriati</taxon>
        <taxon>Methanobacteriota</taxon>
        <taxon>Stenosarchaea group</taxon>
        <taxon>Methanomicrobia</taxon>
        <taxon>Methanosarcinales</taxon>
        <taxon>Methanosarcinaceae</taxon>
        <taxon>Methanococcoides</taxon>
    </lineage>
</organism>
<dbReference type="SUPFAM" id="SSF55136">
    <property type="entry name" value="Probable bacterial effector-binding domain"/>
    <property type="match status" value="1"/>
</dbReference>
<gene>
    <name evidence="2" type="ORF">J2750_002147</name>
</gene>
<accession>A0AA90U1V4</accession>
<keyword evidence="1" id="KW-1133">Transmembrane helix</keyword>
<dbReference type="InterPro" id="IPR006917">
    <property type="entry name" value="SOUL_heme-bd"/>
</dbReference>
<proteinExistence type="predicted"/>
<evidence type="ECO:0008006" key="4">
    <source>
        <dbReference type="Google" id="ProtNLM"/>
    </source>
</evidence>
<dbReference type="Gene3D" id="3.20.80.10">
    <property type="entry name" value="Regulatory factor, effector binding domain"/>
    <property type="match status" value="1"/>
</dbReference>
<keyword evidence="1" id="KW-0472">Membrane</keyword>
<dbReference type="PANTHER" id="PTHR11220:SF58">
    <property type="entry name" value="SOUL HEME-BINDING FAMILY PROTEIN"/>
    <property type="match status" value="1"/>
</dbReference>
<keyword evidence="1" id="KW-0812">Transmembrane</keyword>
<dbReference type="RefSeq" id="WP_270095343.1">
    <property type="nucleotide sequence ID" value="NZ_JAQFFK010000001.1"/>
</dbReference>
<dbReference type="Proteomes" id="UP001185015">
    <property type="component" value="Unassembled WGS sequence"/>
</dbReference>
<feature type="transmembrane region" description="Helical" evidence="1">
    <location>
        <begin position="6"/>
        <end position="26"/>
    </location>
</feature>
<dbReference type="Pfam" id="PF04832">
    <property type="entry name" value="SOUL"/>
    <property type="match status" value="1"/>
</dbReference>
<dbReference type="AlphaFoldDB" id="A0AA90U1V4"/>